<sequence length="972" mass="110190">MRPIIFLLLVSISCKQHGPDWNSFSLPLVDVVTQPTFYFEYGTQEQIGSYSNDFFKSENSGICLYSLPESLYFLETGAKFKICLPATIQELEDVSKGFRTLDEETNTKTIFHAKSFSWEAEETTLGKWQKEKEGIIPLESFVDLKTFDGTIAYARFDVPSASLYQWDTNHCEILFPSRRIGETKNSWKLLSVRFTCTQIEIKEKIISQNEMWLRECVESPPSQTESFRHSESPFGRFIEWSNETDQIHCPRYQHFSFEDGITGSILSLDPESLRQIEEKHRILLAHSSFLLSTSEQLSGVKVSDELLMQIGKAGVWHFANKIFPQTKFSFKQGDEFFSQTSSDLSCRNQYQYQFASLASCMNPGIPNDLSVANVFVFPSCKPTQLAITEYFAGAVTPKSIPAYVEIENKEEICDLSSIQLTYADDTFYLSAKERLIGKNEYLLVSKELWNGWPFLSINRTFSSKDYKNEIPLLALRSSESKEVNYFPQSINDIILTNRNGLNERSIVFSSSGFLYPHPSEKSNRLFSETGIYISPGESTDVNDIPFLNLSISELLINGTKDNSASYPERFIEWEGANHQSGFVYFKIENARIVRYLFYKDENDPFPYVKNGTGNCLPNQGVLLPEGSLTNLEMKISNLDANGHLVSLSSTFSYNKSLYESLGLSASSRISIHPEPQPFGYSVSRIHSFTEPCSPFSEATPGRSNQKVNQFAANVTLGAEGKPFVKSFTFLNTPDVNSLFRFKSLTKLQTIFSSVFQNVLDLTSENVSSTFFDSELIYLDWEDSARSIHQSQIFRLGEIRIESVYPSPTNPQNEWVYFCNVTLHQISVVGYVIEDESATDQIVPYAVRFPNQIPNFKPGTSLRHSDSILNPGDCAFIVDPDGNNWYLPPFAKNTDLLLTVASSQTIGNGISNAERLDIYQEIPGSRLLLSSYGNKTSSSPFQIPLANLEYSLLKREYLGNKPSEFQIFREIPE</sequence>
<keyword evidence="2" id="KW-1185">Reference proteome</keyword>
<accession>A0A4R9K5Y9</accession>
<dbReference type="OrthoDB" id="338098at2"/>
<dbReference type="NCBIfam" id="NF047473">
    <property type="entry name" value="lipo_LIC11755"/>
    <property type="match status" value="1"/>
</dbReference>
<reference evidence="1" key="1">
    <citation type="journal article" date="2019" name="PLoS Negl. Trop. Dis.">
        <title>Revisiting the worldwide diversity of Leptospira species in the environment.</title>
        <authorList>
            <person name="Vincent A.T."/>
            <person name="Schiettekatte O."/>
            <person name="Bourhy P."/>
            <person name="Veyrier F.J."/>
            <person name="Picardeau M."/>
        </authorList>
    </citation>
    <scope>NUCLEOTIDE SEQUENCE [LARGE SCALE GENOMIC DNA]</scope>
    <source>
        <strain evidence="1">201702476</strain>
    </source>
</reference>
<dbReference type="EMBL" id="RQGD01000023">
    <property type="protein sequence ID" value="TGL59707.1"/>
    <property type="molecule type" value="Genomic_DNA"/>
</dbReference>
<protein>
    <recommendedName>
        <fullName evidence="3">Lamin tail domain-containing protein</fullName>
    </recommendedName>
</protein>
<evidence type="ECO:0000313" key="2">
    <source>
        <dbReference type="Proteomes" id="UP000297693"/>
    </source>
</evidence>
<organism evidence="1 2">
    <name type="scientific">Leptospira ognonensis</name>
    <dbReference type="NCBI Taxonomy" id="2484945"/>
    <lineage>
        <taxon>Bacteria</taxon>
        <taxon>Pseudomonadati</taxon>
        <taxon>Spirochaetota</taxon>
        <taxon>Spirochaetia</taxon>
        <taxon>Leptospirales</taxon>
        <taxon>Leptospiraceae</taxon>
        <taxon>Leptospira</taxon>
    </lineage>
</organism>
<dbReference type="RefSeq" id="WP_135623396.1">
    <property type="nucleotide sequence ID" value="NZ_RQGD01000023.1"/>
</dbReference>
<gene>
    <name evidence="1" type="ORF">EHQ58_08150</name>
</gene>
<comment type="caution">
    <text evidence="1">The sequence shown here is derived from an EMBL/GenBank/DDBJ whole genome shotgun (WGS) entry which is preliminary data.</text>
</comment>
<proteinExistence type="predicted"/>
<name>A0A4R9K5Y9_9LEPT</name>
<dbReference type="Proteomes" id="UP000297693">
    <property type="component" value="Unassembled WGS sequence"/>
</dbReference>
<evidence type="ECO:0000313" key="1">
    <source>
        <dbReference type="EMBL" id="TGL59707.1"/>
    </source>
</evidence>
<dbReference type="AlphaFoldDB" id="A0A4R9K5Y9"/>
<evidence type="ECO:0008006" key="3">
    <source>
        <dbReference type="Google" id="ProtNLM"/>
    </source>
</evidence>